<comment type="caution">
    <text evidence="1">The sequence shown here is derived from an EMBL/GenBank/DDBJ whole genome shotgun (WGS) entry which is preliminary data.</text>
</comment>
<evidence type="ECO:0000313" key="2">
    <source>
        <dbReference type="Proteomes" id="UP000265703"/>
    </source>
</evidence>
<name>A0A397SFE3_9GLOM</name>
<dbReference type="EMBL" id="QKYT01000572">
    <property type="protein sequence ID" value="RIA83436.1"/>
    <property type="molecule type" value="Genomic_DNA"/>
</dbReference>
<dbReference type="InterPro" id="IPR032675">
    <property type="entry name" value="LRR_dom_sf"/>
</dbReference>
<evidence type="ECO:0000313" key="1">
    <source>
        <dbReference type="EMBL" id="RIA83436.1"/>
    </source>
</evidence>
<dbReference type="OrthoDB" id="2317252at2759"/>
<dbReference type="Gene3D" id="3.80.10.10">
    <property type="entry name" value="Ribonuclease Inhibitor"/>
    <property type="match status" value="1"/>
</dbReference>
<protein>
    <recommendedName>
        <fullName evidence="3">F-box domain-containing protein</fullName>
    </recommendedName>
</protein>
<proteinExistence type="predicted"/>
<accession>A0A397SFE3</accession>
<dbReference type="AlphaFoldDB" id="A0A397SFE3"/>
<organism evidence="1 2">
    <name type="scientific">Glomus cerebriforme</name>
    <dbReference type="NCBI Taxonomy" id="658196"/>
    <lineage>
        <taxon>Eukaryota</taxon>
        <taxon>Fungi</taxon>
        <taxon>Fungi incertae sedis</taxon>
        <taxon>Mucoromycota</taxon>
        <taxon>Glomeromycotina</taxon>
        <taxon>Glomeromycetes</taxon>
        <taxon>Glomerales</taxon>
        <taxon>Glomeraceae</taxon>
        <taxon>Glomus</taxon>
    </lineage>
</organism>
<keyword evidence="2" id="KW-1185">Reference proteome</keyword>
<gene>
    <name evidence="1" type="ORF">C1645_462594</name>
</gene>
<sequence>MWFYEKNIFEIFSSLESVSRSLKRFEISGIEMMTDETFEFLGKCKNLEILRLEDSKISHKNFEWIAKADLPKLYSLELISNCDGVDFMRQVNPIQGILKNKIISSNLKKLYLRNKFLKNYDLLEAICDNCRNLVNFSTQLTANNDILILYTILENNSNLKELYLNIYLDMHTVDISTDIIMDLAKFLPKRIDTLQLEFLINCVYYCRIFLENCSVNLKYFYVIISNDDINDYVNCIEKWSEERGKKIIELKFYPFDDWNFIYNKIDVVWDNDFGKFNILILY</sequence>
<evidence type="ECO:0008006" key="3">
    <source>
        <dbReference type="Google" id="ProtNLM"/>
    </source>
</evidence>
<dbReference type="SUPFAM" id="SSF52047">
    <property type="entry name" value="RNI-like"/>
    <property type="match status" value="1"/>
</dbReference>
<reference evidence="1 2" key="1">
    <citation type="submission" date="2018-06" db="EMBL/GenBank/DDBJ databases">
        <title>Comparative genomics reveals the genomic features of Rhizophagus irregularis, R. cerebriforme, R. diaphanum and Gigaspora rosea, and their symbiotic lifestyle signature.</title>
        <authorList>
            <person name="Morin E."/>
            <person name="San Clemente H."/>
            <person name="Chen E.C.H."/>
            <person name="De La Providencia I."/>
            <person name="Hainaut M."/>
            <person name="Kuo A."/>
            <person name="Kohler A."/>
            <person name="Murat C."/>
            <person name="Tang N."/>
            <person name="Roy S."/>
            <person name="Loubradou J."/>
            <person name="Henrissat B."/>
            <person name="Grigoriev I.V."/>
            <person name="Corradi N."/>
            <person name="Roux C."/>
            <person name="Martin F.M."/>
        </authorList>
    </citation>
    <scope>NUCLEOTIDE SEQUENCE [LARGE SCALE GENOMIC DNA]</scope>
    <source>
        <strain evidence="1 2">DAOM 227022</strain>
    </source>
</reference>
<dbReference type="Proteomes" id="UP000265703">
    <property type="component" value="Unassembled WGS sequence"/>
</dbReference>